<evidence type="ECO:0000256" key="2">
    <source>
        <dbReference type="ARBA" id="ARBA00022525"/>
    </source>
</evidence>
<evidence type="ECO:0000256" key="1">
    <source>
        <dbReference type="ARBA" id="ARBA00004613"/>
    </source>
</evidence>
<keyword evidence="3 6" id="KW-1015">Disulfide bond</keyword>
<keyword evidence="8" id="KW-0732">Signal</keyword>
<dbReference type="PRINTS" id="PR00389">
    <property type="entry name" value="PHPHLIPASEA2"/>
</dbReference>
<evidence type="ECO:0000256" key="3">
    <source>
        <dbReference type="ARBA" id="ARBA00023157"/>
    </source>
</evidence>
<dbReference type="InterPro" id="IPR016090">
    <property type="entry name" value="PLA2-like_dom"/>
</dbReference>
<dbReference type="InterPro" id="IPR033112">
    <property type="entry name" value="PLA2_Asp_AS"/>
</dbReference>
<accession>A0A8W8J438</accession>
<sequence>PLYKRVERMANLSLFFTTVLVVLLVSVYPGESKTVHKRSVFQMCELVQFYTGNSCYDYNDYGCFCGYGQVGYKAVDRVDGCCRKHDSCYGRVNCYFGAQFVPFVTSCNSTTQECQCTDPAGSCARDVCDCDLEFAACLRGQPVHSVFMNYDRTQCKLSPPRFVVQD</sequence>
<dbReference type="CDD" id="cd00125">
    <property type="entry name" value="PLA2c"/>
    <property type="match status" value="1"/>
</dbReference>
<comment type="similarity">
    <text evidence="7">Belongs to the phospholipase A2 family.</text>
</comment>
<feature type="signal peptide" evidence="8">
    <location>
        <begin position="1"/>
        <end position="32"/>
    </location>
</feature>
<feature type="disulfide bond" evidence="6">
    <location>
        <begin position="88"/>
        <end position="130"/>
    </location>
</feature>
<feature type="disulfide bond" evidence="6">
    <location>
        <begin position="81"/>
        <end position="137"/>
    </location>
</feature>
<dbReference type="GO" id="GO:0047498">
    <property type="term" value="F:calcium-dependent phospholipase A2 activity"/>
    <property type="evidence" value="ECO:0007669"/>
    <property type="project" value="TreeGrafter"/>
</dbReference>
<dbReference type="GO" id="GO:0050482">
    <property type="term" value="P:arachidonate secretion"/>
    <property type="evidence" value="ECO:0007669"/>
    <property type="project" value="InterPro"/>
</dbReference>
<dbReference type="GO" id="GO:0005509">
    <property type="term" value="F:calcium ion binding"/>
    <property type="evidence" value="ECO:0007669"/>
    <property type="project" value="InterPro"/>
</dbReference>
<feature type="binding site" evidence="5">
    <location>
        <position position="68"/>
    </location>
    <ligand>
        <name>Ca(2+)</name>
        <dbReference type="ChEBI" id="CHEBI:29108"/>
    </ligand>
</feature>
<evidence type="ECO:0000313" key="11">
    <source>
        <dbReference type="Proteomes" id="UP000005408"/>
    </source>
</evidence>
<dbReference type="InterPro" id="IPR033113">
    <property type="entry name" value="PLA2_histidine"/>
</dbReference>
<evidence type="ECO:0000256" key="4">
    <source>
        <dbReference type="PIRSR" id="PIRSR601211-1"/>
    </source>
</evidence>
<feature type="chain" id="PRO_5036515230" description="Phospholipase A2" evidence="8">
    <location>
        <begin position="33"/>
        <end position="166"/>
    </location>
</feature>
<evidence type="ECO:0000256" key="7">
    <source>
        <dbReference type="RuleBase" id="RU003654"/>
    </source>
</evidence>
<feature type="binding site" evidence="5">
    <location>
        <position position="66"/>
    </location>
    <ligand>
        <name>Ca(2+)</name>
        <dbReference type="ChEBI" id="CHEBI:29108"/>
    </ligand>
</feature>
<dbReference type="AlphaFoldDB" id="A0A8W8J438"/>
<feature type="domain" description="Phospholipase A2-like central" evidence="9">
    <location>
        <begin position="39"/>
        <end position="156"/>
    </location>
</feature>
<dbReference type="SMART" id="SM00085">
    <property type="entry name" value="PA2c"/>
    <property type="match status" value="1"/>
</dbReference>
<dbReference type="PANTHER" id="PTHR11716:SF51">
    <property type="entry name" value="PHOSPHOLIPASE A2"/>
    <property type="match status" value="1"/>
</dbReference>
<feature type="active site" evidence="4">
    <location>
        <position position="85"/>
    </location>
</feature>
<dbReference type="SUPFAM" id="SSF48619">
    <property type="entry name" value="Phospholipase A2, PLA2"/>
    <property type="match status" value="1"/>
</dbReference>
<dbReference type="PROSITE" id="PS00118">
    <property type="entry name" value="PA2_HIS"/>
    <property type="match status" value="1"/>
</dbReference>
<comment type="cofactor">
    <cofactor evidence="5">
        <name>Ca(2+)</name>
        <dbReference type="ChEBI" id="CHEBI:29108"/>
    </cofactor>
    <text evidence="5">Binds 1 Ca(2+) ion per subunit.</text>
</comment>
<dbReference type="EC" id="3.1.1.4" evidence="8"/>
<dbReference type="GO" id="GO:0016042">
    <property type="term" value="P:lipid catabolic process"/>
    <property type="evidence" value="ECO:0007669"/>
    <property type="project" value="InterPro"/>
</dbReference>
<protein>
    <recommendedName>
        <fullName evidence="8">Phospholipase A2</fullName>
        <ecNumber evidence="8">3.1.1.4</ecNumber>
    </recommendedName>
</protein>
<dbReference type="InterPro" id="IPR036444">
    <property type="entry name" value="PLipase_A2_dom_sf"/>
</dbReference>
<keyword evidence="8" id="KW-0378">Hydrolase</keyword>
<name>A0A8W8J438_MAGGI</name>
<dbReference type="Proteomes" id="UP000005408">
    <property type="component" value="Unassembled WGS sequence"/>
</dbReference>
<keyword evidence="5" id="KW-0479">Metal-binding</keyword>
<dbReference type="GO" id="GO:0005543">
    <property type="term" value="F:phospholipid binding"/>
    <property type="evidence" value="ECO:0007669"/>
    <property type="project" value="TreeGrafter"/>
</dbReference>
<keyword evidence="2 8" id="KW-0964">Secreted</keyword>
<feature type="disulfide bond" evidence="6">
    <location>
        <begin position="94"/>
        <end position="123"/>
    </location>
</feature>
<dbReference type="GO" id="GO:0005576">
    <property type="term" value="C:extracellular region"/>
    <property type="evidence" value="ECO:0007669"/>
    <property type="project" value="UniProtKB-SubCell"/>
</dbReference>
<feature type="binding site" evidence="5">
    <location>
        <position position="64"/>
    </location>
    <ligand>
        <name>Ca(2+)</name>
        <dbReference type="ChEBI" id="CHEBI:29108"/>
    </ligand>
</feature>
<evidence type="ECO:0000313" key="10">
    <source>
        <dbReference type="EnsemblMetazoa" id="G17153.11:cds"/>
    </source>
</evidence>
<dbReference type="EnsemblMetazoa" id="G17153.11">
    <property type="protein sequence ID" value="G17153.11:cds"/>
    <property type="gene ID" value="G17153"/>
</dbReference>
<feature type="disulfide bond" evidence="6">
    <location>
        <begin position="116"/>
        <end position="128"/>
    </location>
</feature>
<evidence type="ECO:0000256" key="6">
    <source>
        <dbReference type="PIRSR" id="PIRSR601211-3"/>
    </source>
</evidence>
<comment type="subcellular location">
    <subcellularLocation>
        <location evidence="1 8">Secreted</location>
    </subcellularLocation>
</comment>
<dbReference type="PROSITE" id="PS00119">
    <property type="entry name" value="PA2_ASP"/>
    <property type="match status" value="1"/>
</dbReference>
<evidence type="ECO:0000256" key="5">
    <source>
        <dbReference type="PIRSR" id="PIRSR601211-2"/>
    </source>
</evidence>
<feature type="active site" evidence="4">
    <location>
        <position position="131"/>
    </location>
</feature>
<evidence type="ECO:0000256" key="8">
    <source>
        <dbReference type="RuleBase" id="RU361236"/>
    </source>
</evidence>
<organism evidence="10 11">
    <name type="scientific">Magallana gigas</name>
    <name type="common">Pacific oyster</name>
    <name type="synonym">Crassostrea gigas</name>
    <dbReference type="NCBI Taxonomy" id="29159"/>
    <lineage>
        <taxon>Eukaryota</taxon>
        <taxon>Metazoa</taxon>
        <taxon>Spiralia</taxon>
        <taxon>Lophotrochozoa</taxon>
        <taxon>Mollusca</taxon>
        <taxon>Bivalvia</taxon>
        <taxon>Autobranchia</taxon>
        <taxon>Pteriomorphia</taxon>
        <taxon>Ostreida</taxon>
        <taxon>Ostreoidea</taxon>
        <taxon>Ostreidae</taxon>
        <taxon>Magallana</taxon>
    </lineage>
</organism>
<dbReference type="GO" id="GO:0006644">
    <property type="term" value="P:phospholipid metabolic process"/>
    <property type="evidence" value="ECO:0007669"/>
    <property type="project" value="InterPro"/>
</dbReference>
<feature type="disulfide bond" evidence="6">
    <location>
        <begin position="65"/>
        <end position="82"/>
    </location>
</feature>
<evidence type="ECO:0000259" key="9">
    <source>
        <dbReference type="SMART" id="SM00085"/>
    </source>
</evidence>
<dbReference type="PANTHER" id="PTHR11716">
    <property type="entry name" value="PHOSPHOLIPASE A2 FAMILY MEMBER"/>
    <property type="match status" value="1"/>
</dbReference>
<keyword evidence="8" id="KW-0443">Lipid metabolism</keyword>
<keyword evidence="5 8" id="KW-0106">Calcium</keyword>
<proteinExistence type="inferred from homology"/>
<dbReference type="Pfam" id="PF00068">
    <property type="entry name" value="Phospholip_A2_1"/>
    <property type="match status" value="1"/>
</dbReference>
<comment type="catalytic activity">
    <reaction evidence="8">
        <text>a 1,2-diacyl-sn-glycero-3-phosphocholine + H2O = a 1-acyl-sn-glycero-3-phosphocholine + a fatty acid + H(+)</text>
        <dbReference type="Rhea" id="RHEA:15801"/>
        <dbReference type="ChEBI" id="CHEBI:15377"/>
        <dbReference type="ChEBI" id="CHEBI:15378"/>
        <dbReference type="ChEBI" id="CHEBI:28868"/>
        <dbReference type="ChEBI" id="CHEBI:57643"/>
        <dbReference type="ChEBI" id="CHEBI:58168"/>
        <dbReference type="EC" id="3.1.1.4"/>
    </reaction>
</comment>
<reference evidence="10" key="1">
    <citation type="submission" date="2022-08" db="UniProtKB">
        <authorList>
            <consortium name="EnsemblMetazoa"/>
        </authorList>
    </citation>
    <scope>IDENTIFICATION</scope>
    <source>
        <strain evidence="10">05x7-T-G4-1.051#20</strain>
    </source>
</reference>
<keyword evidence="11" id="KW-1185">Reference proteome</keyword>
<feature type="binding site" evidence="5">
    <location>
        <position position="86"/>
    </location>
    <ligand>
        <name>Ca(2+)</name>
        <dbReference type="ChEBI" id="CHEBI:29108"/>
    </ligand>
</feature>
<dbReference type="InterPro" id="IPR001211">
    <property type="entry name" value="PLA2"/>
</dbReference>
<dbReference type="Gene3D" id="1.20.90.10">
    <property type="entry name" value="Phospholipase A2 domain"/>
    <property type="match status" value="1"/>
</dbReference>